<evidence type="ECO:0000313" key="3">
    <source>
        <dbReference type="EMBL" id="SER94200.1"/>
    </source>
</evidence>
<keyword evidence="4" id="KW-1185">Reference proteome</keyword>
<proteinExistence type="predicted"/>
<dbReference type="InterPro" id="IPR032530">
    <property type="entry name" value="DUF4957"/>
</dbReference>
<dbReference type="InterPro" id="IPR011050">
    <property type="entry name" value="Pectin_lyase_fold/virulence"/>
</dbReference>
<dbReference type="CDD" id="cd00063">
    <property type="entry name" value="FN3"/>
    <property type="match status" value="1"/>
</dbReference>
<dbReference type="PANTHER" id="PTHR46708:SF2">
    <property type="entry name" value="FIBRONECTIN TYPE-III DOMAIN-CONTAINING PROTEIN"/>
    <property type="match status" value="1"/>
</dbReference>
<evidence type="ECO:0000256" key="1">
    <source>
        <dbReference type="ARBA" id="ARBA00022737"/>
    </source>
</evidence>
<dbReference type="RefSeq" id="WP_090886209.1">
    <property type="nucleotide sequence ID" value="NZ_FOGG01000021.1"/>
</dbReference>
<sequence length="521" mass="55263">MNRNILLSYIFFLITLVGFSGCKDSDLQEITKLEVDRAFSPTGLSATVVNKTGVRLTWKAVNNAKTYTIEIFETADFSGNPVKKVENITFAQLPYTVTGLSGDTQYAIRVKAVGEGVTDSKWITATAKTDAEQIFQTVNAAKLTANTVVLNWTPGEVATTITLTPGNITRAVTAAEITAGEATITGLTGETTYTAKLLNATKVRGTITFTTLLDLGGAIAVYPTDNLATLMANAKAGDVFALFPGTYNINADVTVAASISLKGAKPTDKPIIKGMIVRLKGNAGLGLKDLEIDGTGAIGGNQAIIYDEASDNAYGNLNIENCNIKNYVKGLIYVNVKALIESVNMKGNIISNIECNGGDFIDFRTGIAKTLTFSNNTVYASALARDFFRMDAGGSTNFPAITSVITVSNNTLNGMCNGAANRLLYIRLAKHEIYFSKNIVANSGGILTNQASTIIVQANFTANNYYNAATYMAGSVTAGAKYDTGTFTTLNPGFTAPASGNFTISESTLKANGIGDARWRN</sequence>
<dbReference type="InterPro" id="IPR003961">
    <property type="entry name" value="FN3_dom"/>
</dbReference>
<dbReference type="InterPro" id="IPR050991">
    <property type="entry name" value="ECM_Regulatory_Proteins"/>
</dbReference>
<protein>
    <submittedName>
        <fullName evidence="3">Fibronectin type III domain-containing protein</fullName>
    </submittedName>
</protein>
<dbReference type="Pfam" id="PF00041">
    <property type="entry name" value="fn3"/>
    <property type="match status" value="1"/>
</dbReference>
<evidence type="ECO:0000313" key="4">
    <source>
        <dbReference type="Proteomes" id="UP000199572"/>
    </source>
</evidence>
<accession>A0A1H9TA82</accession>
<dbReference type="InterPro" id="IPR013783">
    <property type="entry name" value="Ig-like_fold"/>
</dbReference>
<dbReference type="Gene3D" id="2.60.40.10">
    <property type="entry name" value="Immunoglobulins"/>
    <property type="match status" value="1"/>
</dbReference>
<organism evidence="3 4">
    <name type="scientific">Pedobacter rhizosphaerae</name>
    <dbReference type="NCBI Taxonomy" id="390241"/>
    <lineage>
        <taxon>Bacteria</taxon>
        <taxon>Pseudomonadati</taxon>
        <taxon>Bacteroidota</taxon>
        <taxon>Sphingobacteriia</taxon>
        <taxon>Sphingobacteriales</taxon>
        <taxon>Sphingobacteriaceae</taxon>
        <taxon>Pedobacter</taxon>
    </lineage>
</organism>
<dbReference type="InterPro" id="IPR036116">
    <property type="entry name" value="FN3_sf"/>
</dbReference>
<name>A0A1H9TA82_9SPHI</name>
<dbReference type="InterPro" id="IPR033427">
    <property type="entry name" value="DUF5123"/>
</dbReference>
<dbReference type="STRING" id="390241.SAMN04488023_12165"/>
<dbReference type="SUPFAM" id="SSF49265">
    <property type="entry name" value="Fibronectin type III"/>
    <property type="match status" value="1"/>
</dbReference>
<dbReference type="PANTHER" id="PTHR46708">
    <property type="entry name" value="TENASCIN"/>
    <property type="match status" value="1"/>
</dbReference>
<dbReference type="SUPFAM" id="SSF51126">
    <property type="entry name" value="Pectin lyase-like"/>
    <property type="match status" value="1"/>
</dbReference>
<dbReference type="PROSITE" id="PS51257">
    <property type="entry name" value="PROKAR_LIPOPROTEIN"/>
    <property type="match status" value="1"/>
</dbReference>
<feature type="domain" description="Fibronectin type-III" evidence="2">
    <location>
        <begin position="40"/>
        <end position="133"/>
    </location>
</feature>
<reference evidence="3 4" key="1">
    <citation type="submission" date="2016-10" db="EMBL/GenBank/DDBJ databases">
        <authorList>
            <person name="de Groot N.N."/>
        </authorList>
    </citation>
    <scope>NUCLEOTIDE SEQUENCE [LARGE SCALE GENOMIC DNA]</scope>
    <source>
        <strain evidence="3 4">DSM 18610</strain>
    </source>
</reference>
<dbReference type="SMART" id="SM00060">
    <property type="entry name" value="FN3"/>
    <property type="match status" value="2"/>
</dbReference>
<dbReference type="AlphaFoldDB" id="A0A1H9TA82"/>
<gene>
    <name evidence="3" type="ORF">SAMN04488023_12165</name>
</gene>
<dbReference type="OrthoDB" id="691503at2"/>
<evidence type="ECO:0000259" key="2">
    <source>
        <dbReference type="PROSITE" id="PS50853"/>
    </source>
</evidence>
<keyword evidence="1" id="KW-0677">Repeat</keyword>
<dbReference type="Pfam" id="PF16318">
    <property type="entry name" value="DUF4957"/>
    <property type="match status" value="1"/>
</dbReference>
<dbReference type="EMBL" id="FOGG01000021">
    <property type="protein sequence ID" value="SER94200.1"/>
    <property type="molecule type" value="Genomic_DNA"/>
</dbReference>
<dbReference type="PROSITE" id="PS50853">
    <property type="entry name" value="FN3"/>
    <property type="match status" value="1"/>
</dbReference>
<dbReference type="Proteomes" id="UP000199572">
    <property type="component" value="Unassembled WGS sequence"/>
</dbReference>
<dbReference type="Pfam" id="PF17161">
    <property type="entry name" value="DUF5123"/>
    <property type="match status" value="1"/>
</dbReference>